<protein>
    <submittedName>
        <fullName evidence="2">Chloride channel Kb, isoform CRA_e</fullName>
    </submittedName>
</protein>
<dbReference type="RGD" id="628639">
    <property type="gene designation" value="Clcnkb"/>
</dbReference>
<keyword evidence="1" id="KW-0472">Membrane</keyword>
<dbReference type="Gene3D" id="1.10.3080.10">
    <property type="entry name" value="Clc chloride channel"/>
    <property type="match status" value="1"/>
</dbReference>
<keyword evidence="1" id="KW-1133">Transmembrane helix</keyword>
<dbReference type="InterPro" id="IPR014743">
    <property type="entry name" value="Cl-channel_core"/>
</dbReference>
<gene>
    <name evidence="2 4" type="primary">Clcnkb</name>
    <name evidence="2" type="ORF">rCG_30632</name>
</gene>
<evidence type="ECO:0000313" key="3">
    <source>
        <dbReference type="Proteomes" id="UP000234681"/>
    </source>
</evidence>
<dbReference type="EMBL" id="CH473968">
    <property type="protein sequence ID" value="EDL80986.1"/>
    <property type="molecule type" value="Genomic_DNA"/>
</dbReference>
<feature type="transmembrane region" description="Helical" evidence="1">
    <location>
        <begin position="50"/>
        <end position="70"/>
    </location>
</feature>
<sequence length="167" mass="19117">MEEIVGLREGSPRKPVPLQELWRPCPRIRRNIQGSLEWLKERLFRVGEDWYFLVALGVLMALISYAMNFAIGRVVRAHKWLYREIGDGHLLRYLSWTVYPVALLSFSSGFSQSITPSSGDRFLWVGEMAQWSRALPALPEVLSSVLSNQTMVHNHLLWDLMSSSGVS</sequence>
<keyword evidence="1" id="KW-0812">Transmembrane</keyword>
<evidence type="ECO:0000313" key="4">
    <source>
        <dbReference type="RGD" id="628639"/>
    </source>
</evidence>
<dbReference type="InterPro" id="IPR050970">
    <property type="entry name" value="Cl_channel_volt-gated"/>
</dbReference>
<dbReference type="AlphaFoldDB" id="A6ITT5"/>
<dbReference type="Proteomes" id="UP000234681">
    <property type="component" value="Chromosome 5"/>
</dbReference>
<dbReference type="OrthoDB" id="4564at2759"/>
<reference evidence="3" key="1">
    <citation type="submission" date="2005-09" db="EMBL/GenBank/DDBJ databases">
        <authorList>
            <person name="Mural R.J."/>
            <person name="Li P.W."/>
            <person name="Adams M.D."/>
            <person name="Amanatides P.G."/>
            <person name="Baden-Tillson H."/>
            <person name="Barnstead M."/>
            <person name="Chin S.H."/>
            <person name="Dew I."/>
            <person name="Evans C.A."/>
            <person name="Ferriera S."/>
            <person name="Flanigan M."/>
            <person name="Fosler C."/>
            <person name="Glodek A."/>
            <person name="Gu Z."/>
            <person name="Holt R.A."/>
            <person name="Jennings D."/>
            <person name="Kraft C.L."/>
            <person name="Lu F."/>
            <person name="Nguyen T."/>
            <person name="Nusskern D.R."/>
            <person name="Pfannkoch C.M."/>
            <person name="Sitter C."/>
            <person name="Sutton G.G."/>
            <person name="Venter J.C."/>
            <person name="Wang Z."/>
            <person name="Woodage T."/>
            <person name="Zheng X.H."/>
            <person name="Zhong F."/>
        </authorList>
    </citation>
    <scope>NUCLEOTIDE SEQUENCE [LARGE SCALE GENOMIC DNA]</scope>
    <source>
        <strain>BN</strain>
        <strain evidence="3">Sprague-Dawley</strain>
    </source>
</reference>
<name>A6ITT5_RAT</name>
<evidence type="ECO:0000256" key="1">
    <source>
        <dbReference type="SAM" id="Phobius"/>
    </source>
</evidence>
<dbReference type="PANTHER" id="PTHR45720:SF2">
    <property type="entry name" value="CHLORIDE CHANNEL PROTEIN CLC-KB"/>
    <property type="match status" value="1"/>
</dbReference>
<dbReference type="SUPFAM" id="SSF81340">
    <property type="entry name" value="Clc chloride channel"/>
    <property type="match status" value="1"/>
</dbReference>
<dbReference type="PANTHER" id="PTHR45720">
    <property type="entry name" value="CHLORIDE CHANNEL PROTEIN 2"/>
    <property type="match status" value="1"/>
</dbReference>
<proteinExistence type="predicted"/>
<evidence type="ECO:0000313" key="2">
    <source>
        <dbReference type="EMBL" id="EDL80986.1"/>
    </source>
</evidence>
<accession>A6ITT5</accession>
<feature type="transmembrane region" description="Helical" evidence="1">
    <location>
        <begin position="90"/>
        <end position="110"/>
    </location>
</feature>
<organism evidence="2 3">
    <name type="scientific">Rattus norvegicus</name>
    <name type="common">Rat</name>
    <dbReference type="NCBI Taxonomy" id="10116"/>
    <lineage>
        <taxon>Eukaryota</taxon>
        <taxon>Metazoa</taxon>
        <taxon>Chordata</taxon>
        <taxon>Craniata</taxon>
        <taxon>Vertebrata</taxon>
        <taxon>Euteleostomi</taxon>
        <taxon>Mammalia</taxon>
        <taxon>Eutheria</taxon>
        <taxon>Euarchontoglires</taxon>
        <taxon>Glires</taxon>
        <taxon>Rodentia</taxon>
        <taxon>Myomorpha</taxon>
        <taxon>Muroidea</taxon>
        <taxon>Muridae</taxon>
        <taxon>Murinae</taxon>
        <taxon>Rattus</taxon>
    </lineage>
</organism>